<name>A0A545VAI2_9HYPO</name>
<evidence type="ECO:0000313" key="1">
    <source>
        <dbReference type="EMBL" id="TQV98732.1"/>
    </source>
</evidence>
<reference evidence="1 2" key="1">
    <citation type="journal article" date="2019" name="Appl. Microbiol. Biotechnol.">
        <title>Genome sequence of Isaria javanica and comparative genome analysis insights into family S53 peptidase evolution in fungal entomopathogens.</title>
        <authorList>
            <person name="Lin R."/>
            <person name="Zhang X."/>
            <person name="Xin B."/>
            <person name="Zou M."/>
            <person name="Gao Y."/>
            <person name="Qin F."/>
            <person name="Hu Q."/>
            <person name="Xie B."/>
            <person name="Cheng X."/>
        </authorList>
    </citation>
    <scope>NUCLEOTIDE SEQUENCE [LARGE SCALE GENOMIC DNA]</scope>
    <source>
        <strain evidence="1 2">IJ1G</strain>
    </source>
</reference>
<sequence>MGEVGAFVTCKLHFVLLKTSGRGGRERYWLRAMADLLRSERHHARLASDSPLSGYLPMLDHVIAVGSSLYSKWIRTQISSYTDIQYTNPWRSKLSSPKLSRQSSLHKEAQPVSDLPPSIERNALALPLAWSLSPSFCFTAHYFVLWPRSVIMATT</sequence>
<gene>
    <name evidence="1" type="ORF">IF1G_02812</name>
</gene>
<keyword evidence="2" id="KW-1185">Reference proteome</keyword>
<proteinExistence type="predicted"/>
<organism evidence="1 2">
    <name type="scientific">Cordyceps javanica</name>
    <dbReference type="NCBI Taxonomy" id="43265"/>
    <lineage>
        <taxon>Eukaryota</taxon>
        <taxon>Fungi</taxon>
        <taxon>Dikarya</taxon>
        <taxon>Ascomycota</taxon>
        <taxon>Pezizomycotina</taxon>
        <taxon>Sordariomycetes</taxon>
        <taxon>Hypocreomycetidae</taxon>
        <taxon>Hypocreales</taxon>
        <taxon>Cordycipitaceae</taxon>
        <taxon>Cordyceps</taxon>
    </lineage>
</organism>
<accession>A0A545VAI2</accession>
<protein>
    <submittedName>
        <fullName evidence="1">Uncharacterized protein</fullName>
    </submittedName>
</protein>
<dbReference type="Proteomes" id="UP000315783">
    <property type="component" value="Unassembled WGS sequence"/>
</dbReference>
<comment type="caution">
    <text evidence="1">The sequence shown here is derived from an EMBL/GenBank/DDBJ whole genome shotgun (WGS) entry which is preliminary data.</text>
</comment>
<evidence type="ECO:0000313" key="2">
    <source>
        <dbReference type="Proteomes" id="UP000315783"/>
    </source>
</evidence>
<dbReference type="EMBL" id="SPUK01000003">
    <property type="protein sequence ID" value="TQV98732.1"/>
    <property type="molecule type" value="Genomic_DNA"/>
</dbReference>
<dbReference type="AlphaFoldDB" id="A0A545VAI2"/>